<dbReference type="Proteomes" id="UP000053105">
    <property type="component" value="Unassembled WGS sequence"/>
</dbReference>
<evidence type="ECO:0000313" key="2">
    <source>
        <dbReference type="Proteomes" id="UP000053105"/>
    </source>
</evidence>
<feature type="non-terminal residue" evidence="1">
    <location>
        <position position="1"/>
    </location>
</feature>
<dbReference type="PANTHER" id="PTHR46060">
    <property type="entry name" value="MARINER MOS1 TRANSPOSASE-LIKE PROTEIN"/>
    <property type="match status" value="1"/>
</dbReference>
<dbReference type="GO" id="GO:0000729">
    <property type="term" value="P:DNA double-strand break processing"/>
    <property type="evidence" value="ECO:0007669"/>
    <property type="project" value="TreeGrafter"/>
</dbReference>
<dbReference type="GO" id="GO:0000014">
    <property type="term" value="F:single-stranded DNA endodeoxyribonuclease activity"/>
    <property type="evidence" value="ECO:0007669"/>
    <property type="project" value="TreeGrafter"/>
</dbReference>
<dbReference type="GO" id="GO:0005634">
    <property type="term" value="C:nucleus"/>
    <property type="evidence" value="ECO:0007669"/>
    <property type="project" value="TreeGrafter"/>
</dbReference>
<keyword evidence="2" id="KW-1185">Reference proteome</keyword>
<dbReference type="GO" id="GO:0031297">
    <property type="term" value="P:replication fork processing"/>
    <property type="evidence" value="ECO:0007669"/>
    <property type="project" value="TreeGrafter"/>
</dbReference>
<name>A0A0M8ZS28_9HYME</name>
<dbReference type="Gene3D" id="3.30.420.10">
    <property type="entry name" value="Ribonuclease H-like superfamily/Ribonuclease H"/>
    <property type="match status" value="1"/>
</dbReference>
<dbReference type="GO" id="GO:0032259">
    <property type="term" value="P:methylation"/>
    <property type="evidence" value="ECO:0007669"/>
    <property type="project" value="UniProtKB-KW"/>
</dbReference>
<reference evidence="1 2" key="1">
    <citation type="submission" date="2015-07" db="EMBL/GenBank/DDBJ databases">
        <title>The genome of Melipona quadrifasciata.</title>
        <authorList>
            <person name="Pan H."/>
            <person name="Kapheim K."/>
        </authorList>
    </citation>
    <scope>NUCLEOTIDE SEQUENCE [LARGE SCALE GENOMIC DNA]</scope>
    <source>
        <strain evidence="1">0111107301</strain>
        <tissue evidence="1">Whole body</tissue>
    </source>
</reference>
<dbReference type="GO" id="GO:0006303">
    <property type="term" value="P:double-strand break repair via nonhomologous end joining"/>
    <property type="evidence" value="ECO:0007669"/>
    <property type="project" value="TreeGrafter"/>
</dbReference>
<dbReference type="GO" id="GO:0035861">
    <property type="term" value="C:site of double-strand break"/>
    <property type="evidence" value="ECO:0007669"/>
    <property type="project" value="TreeGrafter"/>
</dbReference>
<dbReference type="GO" id="GO:0046975">
    <property type="term" value="F:histone H3K36 methyltransferase activity"/>
    <property type="evidence" value="ECO:0007669"/>
    <property type="project" value="TreeGrafter"/>
</dbReference>
<dbReference type="GO" id="GO:0015074">
    <property type="term" value="P:DNA integration"/>
    <property type="evidence" value="ECO:0007669"/>
    <property type="project" value="TreeGrafter"/>
</dbReference>
<evidence type="ECO:0000313" key="1">
    <source>
        <dbReference type="EMBL" id="KOX68389.1"/>
    </source>
</evidence>
<accession>A0A0M8ZS28</accession>
<proteinExistence type="predicted"/>
<organism evidence="1 2">
    <name type="scientific">Melipona quadrifasciata</name>
    <dbReference type="NCBI Taxonomy" id="166423"/>
    <lineage>
        <taxon>Eukaryota</taxon>
        <taxon>Metazoa</taxon>
        <taxon>Ecdysozoa</taxon>
        <taxon>Arthropoda</taxon>
        <taxon>Hexapoda</taxon>
        <taxon>Insecta</taxon>
        <taxon>Pterygota</taxon>
        <taxon>Neoptera</taxon>
        <taxon>Endopterygota</taxon>
        <taxon>Hymenoptera</taxon>
        <taxon>Apocrita</taxon>
        <taxon>Aculeata</taxon>
        <taxon>Apoidea</taxon>
        <taxon>Anthophila</taxon>
        <taxon>Apidae</taxon>
        <taxon>Melipona</taxon>
    </lineage>
</organism>
<keyword evidence="1" id="KW-0489">Methyltransferase</keyword>
<keyword evidence="1" id="KW-0808">Transferase</keyword>
<sequence>RPEIANRTGVVFHQDNARSLITRQKLLELGWDVLSHPPYSLDLAPSDFHLFRSLQNSLTEKTSTLWSRQKIT</sequence>
<dbReference type="EMBL" id="KQ435925">
    <property type="protein sequence ID" value="KOX68389.1"/>
    <property type="molecule type" value="Genomic_DNA"/>
</dbReference>
<dbReference type="OrthoDB" id="6622399at2759"/>
<dbReference type="GO" id="GO:0003697">
    <property type="term" value="F:single-stranded DNA binding"/>
    <property type="evidence" value="ECO:0007669"/>
    <property type="project" value="TreeGrafter"/>
</dbReference>
<dbReference type="InterPro" id="IPR052709">
    <property type="entry name" value="Transposase-MT_Hybrid"/>
</dbReference>
<dbReference type="InterPro" id="IPR036397">
    <property type="entry name" value="RNaseH_sf"/>
</dbReference>
<dbReference type="GO" id="GO:0000793">
    <property type="term" value="C:condensed chromosome"/>
    <property type="evidence" value="ECO:0007669"/>
    <property type="project" value="TreeGrafter"/>
</dbReference>
<dbReference type="GO" id="GO:0044774">
    <property type="term" value="P:mitotic DNA integrity checkpoint signaling"/>
    <property type="evidence" value="ECO:0007669"/>
    <property type="project" value="TreeGrafter"/>
</dbReference>
<dbReference type="GO" id="GO:0044547">
    <property type="term" value="F:DNA topoisomerase binding"/>
    <property type="evidence" value="ECO:0007669"/>
    <property type="project" value="TreeGrafter"/>
</dbReference>
<protein>
    <submittedName>
        <fullName evidence="1">Histone-lysine N-methyltransferase SETMAR</fullName>
    </submittedName>
</protein>
<dbReference type="AlphaFoldDB" id="A0A0M8ZS28"/>
<dbReference type="STRING" id="166423.A0A0M8ZS28"/>
<gene>
    <name evidence="1" type="ORF">WN51_07622</name>
</gene>
<dbReference type="GO" id="GO:0042800">
    <property type="term" value="F:histone H3K4 methyltransferase activity"/>
    <property type="evidence" value="ECO:0007669"/>
    <property type="project" value="TreeGrafter"/>
</dbReference>
<dbReference type="GO" id="GO:0003690">
    <property type="term" value="F:double-stranded DNA binding"/>
    <property type="evidence" value="ECO:0007669"/>
    <property type="project" value="TreeGrafter"/>
</dbReference>
<dbReference type="PANTHER" id="PTHR46060:SF2">
    <property type="entry name" value="HISTONE-LYSINE N-METHYLTRANSFERASE SETMAR"/>
    <property type="match status" value="1"/>
</dbReference>